<dbReference type="Proteomes" id="UP000178089">
    <property type="component" value="Unassembled WGS sequence"/>
</dbReference>
<gene>
    <name evidence="1" type="ORF">A3F51_02585</name>
</gene>
<evidence type="ECO:0000313" key="1">
    <source>
        <dbReference type="EMBL" id="OHA28840.1"/>
    </source>
</evidence>
<organism evidence="1 2">
    <name type="scientific">Candidatus Taylorbacteria bacterium RIFCSPHIGHO2_12_FULL_45_16</name>
    <dbReference type="NCBI Taxonomy" id="1802315"/>
    <lineage>
        <taxon>Bacteria</taxon>
        <taxon>Candidatus Tayloriibacteriota</taxon>
    </lineage>
</organism>
<dbReference type="AlphaFoldDB" id="A0A1G2MY79"/>
<protein>
    <submittedName>
        <fullName evidence="1">Uncharacterized protein</fullName>
    </submittedName>
</protein>
<comment type="caution">
    <text evidence="1">The sequence shown here is derived from an EMBL/GenBank/DDBJ whole genome shotgun (WGS) entry which is preliminary data.</text>
</comment>
<dbReference type="EMBL" id="MHRT01000007">
    <property type="protein sequence ID" value="OHA28840.1"/>
    <property type="molecule type" value="Genomic_DNA"/>
</dbReference>
<evidence type="ECO:0000313" key="2">
    <source>
        <dbReference type="Proteomes" id="UP000178089"/>
    </source>
</evidence>
<name>A0A1G2MY79_9BACT</name>
<reference evidence="1 2" key="1">
    <citation type="journal article" date="2016" name="Nat. Commun.">
        <title>Thousands of microbial genomes shed light on interconnected biogeochemical processes in an aquifer system.</title>
        <authorList>
            <person name="Anantharaman K."/>
            <person name="Brown C.T."/>
            <person name="Hug L.A."/>
            <person name="Sharon I."/>
            <person name="Castelle C.J."/>
            <person name="Probst A.J."/>
            <person name="Thomas B.C."/>
            <person name="Singh A."/>
            <person name="Wilkins M.J."/>
            <person name="Karaoz U."/>
            <person name="Brodie E.L."/>
            <person name="Williams K.H."/>
            <person name="Hubbard S.S."/>
            <person name="Banfield J.F."/>
        </authorList>
    </citation>
    <scope>NUCLEOTIDE SEQUENCE [LARGE SCALE GENOMIC DNA]</scope>
</reference>
<proteinExistence type="predicted"/>
<accession>A0A1G2MY79</accession>
<sequence length="203" mass="23856">MLNDTQKNRLGEIAKMENEYLRGWRFAEFTVSIEIEELKELLQCPEITSVEKLKDVQDEIVIRKKWAQAARQITDEWFKQYPCMSKLVTGMAHRVALLRMAEFCNCSPEFLARMTEDILQEHEAGAQVVTRHTHARHYTHWSNWEDRPRDQYCLVLAILSHYTQRPAWVYRYLFLPGRKSSGSNTGQVNFKWVSDAEAMATVK</sequence>